<organism evidence="7 8">
    <name type="scientific">Bicyclus anynana</name>
    <name type="common">Squinting bush brown butterfly</name>
    <dbReference type="NCBI Taxonomy" id="110368"/>
    <lineage>
        <taxon>Eukaryota</taxon>
        <taxon>Metazoa</taxon>
        <taxon>Ecdysozoa</taxon>
        <taxon>Arthropoda</taxon>
        <taxon>Hexapoda</taxon>
        <taxon>Insecta</taxon>
        <taxon>Pterygota</taxon>
        <taxon>Neoptera</taxon>
        <taxon>Endopterygota</taxon>
        <taxon>Lepidoptera</taxon>
        <taxon>Glossata</taxon>
        <taxon>Ditrysia</taxon>
        <taxon>Papilionoidea</taxon>
        <taxon>Nymphalidae</taxon>
        <taxon>Satyrinae</taxon>
        <taxon>Satyrini</taxon>
        <taxon>Mycalesina</taxon>
        <taxon>Bicyclus</taxon>
    </lineage>
</organism>
<keyword evidence="4 5" id="KW-0472">Membrane</keyword>
<evidence type="ECO:0000256" key="3">
    <source>
        <dbReference type="ARBA" id="ARBA00022989"/>
    </source>
</evidence>
<evidence type="ECO:0000256" key="2">
    <source>
        <dbReference type="ARBA" id="ARBA00022692"/>
    </source>
</evidence>
<protein>
    <submittedName>
        <fullName evidence="8">Facilitated trehalose transporter Tret1-like</fullName>
    </submittedName>
</protein>
<dbReference type="Gene3D" id="1.20.1250.20">
    <property type="entry name" value="MFS general substrate transporter like domains"/>
    <property type="match status" value="1"/>
</dbReference>
<evidence type="ECO:0000259" key="6">
    <source>
        <dbReference type="PROSITE" id="PS50850"/>
    </source>
</evidence>
<feature type="transmembrane region" description="Helical" evidence="5">
    <location>
        <begin position="252"/>
        <end position="273"/>
    </location>
</feature>
<feature type="transmembrane region" description="Helical" evidence="5">
    <location>
        <begin position="293"/>
        <end position="315"/>
    </location>
</feature>
<keyword evidence="7" id="KW-1185">Reference proteome</keyword>
<evidence type="ECO:0000256" key="5">
    <source>
        <dbReference type="SAM" id="Phobius"/>
    </source>
</evidence>
<dbReference type="InterPro" id="IPR005828">
    <property type="entry name" value="MFS_sugar_transport-like"/>
</dbReference>
<dbReference type="OrthoDB" id="6339427at2759"/>
<dbReference type="Proteomes" id="UP001652582">
    <property type="component" value="Chromosome 25"/>
</dbReference>
<evidence type="ECO:0000313" key="8">
    <source>
        <dbReference type="RefSeq" id="XP_023939681.2"/>
    </source>
</evidence>
<keyword evidence="3 5" id="KW-1133">Transmembrane helix</keyword>
<evidence type="ECO:0000256" key="1">
    <source>
        <dbReference type="ARBA" id="ARBA00004141"/>
    </source>
</evidence>
<gene>
    <name evidence="8" type="primary">LOC112047019</name>
</gene>
<sequence length="481" mass="53336">MVSPTVKQIWVIAGILMNMLSQGLMLTFPYVLVPALQDPDSKIKADLNVASWIASCVAIAGFPGFLASSIAMDRYGRKGAHIILMTPGLIGWICIYFSSNITTLIIGRLLSGFTGAATVILGAISIGEYSSPKNRGMFLNLKTAIVCLGNMSVHILANYMNWNLVALAALVPQAVAFLIVLTWPESPAWLASKRRFEASEKSFYWLRGKSAESKRELEELIRAQKEKTANVTSMSLSEKTLEFFNKFTKRDFIQPTLVITFCGILLEACGRHYFAAYAMQIIDEVTGTKTNSFYFTLGIDTIITVSSLTSSILVRVMKRRTILFYTGFAALFTLVCVCLYLFLSANGIVSKDKPWIPITMFSVYFILSNLGCTAIPLALMGELYPLAHRGAGSAVCGISLSIWLMIAMQLTPHLLVSIKVYGTFAVYGTAMFVSLLAMYYTLPETKDKTLQEIEYYFNFGKFRDETNDNEDEVKMKMLPAA</sequence>
<evidence type="ECO:0000313" key="7">
    <source>
        <dbReference type="Proteomes" id="UP001652582"/>
    </source>
</evidence>
<dbReference type="PROSITE" id="PS50850">
    <property type="entry name" value="MFS"/>
    <property type="match status" value="1"/>
</dbReference>
<dbReference type="InterPro" id="IPR036259">
    <property type="entry name" value="MFS_trans_sf"/>
</dbReference>
<feature type="transmembrane region" description="Helical" evidence="5">
    <location>
        <begin position="163"/>
        <end position="184"/>
    </location>
</feature>
<dbReference type="GeneID" id="112047019"/>
<dbReference type="PANTHER" id="PTHR48021">
    <property type="match status" value="1"/>
</dbReference>
<proteinExistence type="predicted"/>
<reference evidence="8" key="1">
    <citation type="submission" date="2025-08" db="UniProtKB">
        <authorList>
            <consortium name="RefSeq"/>
        </authorList>
    </citation>
    <scope>IDENTIFICATION</scope>
</reference>
<feature type="transmembrane region" description="Helical" evidence="5">
    <location>
        <begin position="355"/>
        <end position="379"/>
    </location>
</feature>
<dbReference type="AlphaFoldDB" id="A0A6J1N9F5"/>
<dbReference type="InterPro" id="IPR020846">
    <property type="entry name" value="MFS_dom"/>
</dbReference>
<feature type="transmembrane region" description="Helical" evidence="5">
    <location>
        <begin position="52"/>
        <end position="72"/>
    </location>
</feature>
<feature type="transmembrane region" description="Helical" evidence="5">
    <location>
        <begin position="9"/>
        <end position="32"/>
    </location>
</feature>
<feature type="transmembrane region" description="Helical" evidence="5">
    <location>
        <begin position="420"/>
        <end position="442"/>
    </location>
</feature>
<feature type="transmembrane region" description="Helical" evidence="5">
    <location>
        <begin position="105"/>
        <end position="126"/>
    </location>
</feature>
<accession>A0A6J1N9F5</accession>
<dbReference type="KEGG" id="bany:112047019"/>
<keyword evidence="2 5" id="KW-0812">Transmembrane</keyword>
<dbReference type="InterPro" id="IPR050549">
    <property type="entry name" value="MFS_Trehalose_Transporter"/>
</dbReference>
<dbReference type="GO" id="GO:0016020">
    <property type="term" value="C:membrane"/>
    <property type="evidence" value="ECO:0007669"/>
    <property type="project" value="UniProtKB-SubCell"/>
</dbReference>
<feature type="transmembrane region" description="Helical" evidence="5">
    <location>
        <begin position="138"/>
        <end position="157"/>
    </location>
</feature>
<dbReference type="GO" id="GO:0022857">
    <property type="term" value="F:transmembrane transporter activity"/>
    <property type="evidence" value="ECO:0007669"/>
    <property type="project" value="InterPro"/>
</dbReference>
<feature type="transmembrane region" description="Helical" evidence="5">
    <location>
        <begin position="322"/>
        <end position="343"/>
    </location>
</feature>
<dbReference type="SUPFAM" id="SSF103473">
    <property type="entry name" value="MFS general substrate transporter"/>
    <property type="match status" value="1"/>
</dbReference>
<evidence type="ECO:0000256" key="4">
    <source>
        <dbReference type="ARBA" id="ARBA00023136"/>
    </source>
</evidence>
<feature type="domain" description="Major facilitator superfamily (MFS) profile" evidence="6">
    <location>
        <begin position="7"/>
        <end position="446"/>
    </location>
</feature>
<dbReference type="PANTHER" id="PTHR48021:SF68">
    <property type="entry name" value="MAJOR FACILITATOR SUPERFAMILY (MFS) PROFILE DOMAIN-CONTAINING PROTEIN"/>
    <property type="match status" value="1"/>
</dbReference>
<dbReference type="RefSeq" id="XP_023939681.2">
    <property type="nucleotide sequence ID" value="XM_024083913.2"/>
</dbReference>
<dbReference type="Pfam" id="PF00083">
    <property type="entry name" value="Sugar_tr"/>
    <property type="match status" value="1"/>
</dbReference>
<feature type="transmembrane region" description="Helical" evidence="5">
    <location>
        <begin position="391"/>
        <end position="408"/>
    </location>
</feature>
<feature type="transmembrane region" description="Helical" evidence="5">
    <location>
        <begin position="79"/>
        <end position="99"/>
    </location>
</feature>
<comment type="subcellular location">
    <subcellularLocation>
        <location evidence="1">Membrane</location>
        <topology evidence="1">Multi-pass membrane protein</topology>
    </subcellularLocation>
</comment>
<name>A0A6J1N9F5_BICAN</name>